<evidence type="ECO:0000256" key="6">
    <source>
        <dbReference type="SAM" id="MobiDB-lite"/>
    </source>
</evidence>
<dbReference type="GO" id="GO:0043596">
    <property type="term" value="C:nuclear replication fork"/>
    <property type="evidence" value="ECO:0007669"/>
    <property type="project" value="TreeGrafter"/>
</dbReference>
<dbReference type="GO" id="GO:0006261">
    <property type="term" value="P:DNA-templated DNA replication"/>
    <property type="evidence" value="ECO:0007669"/>
    <property type="project" value="TreeGrafter"/>
</dbReference>
<evidence type="ECO:0000313" key="10">
    <source>
        <dbReference type="EMBL" id="KAJ1924539.1"/>
    </source>
</evidence>
<dbReference type="Proteomes" id="UP001150569">
    <property type="component" value="Unassembled WGS sequence"/>
</dbReference>
<evidence type="ECO:0000256" key="4">
    <source>
        <dbReference type="ARBA" id="ARBA00023242"/>
    </source>
</evidence>
<feature type="region of interest" description="Disordered" evidence="6">
    <location>
        <begin position="656"/>
        <end position="686"/>
    </location>
</feature>
<evidence type="ECO:0000256" key="2">
    <source>
        <dbReference type="ARBA" id="ARBA00022574"/>
    </source>
</evidence>
<evidence type="ECO:0000259" key="8">
    <source>
        <dbReference type="Pfam" id="PF20946"/>
    </source>
</evidence>
<dbReference type="Pfam" id="PF12341">
    <property type="entry name" value="Mcl1_mid"/>
    <property type="match status" value="1"/>
</dbReference>
<dbReference type="SUPFAM" id="SSF50978">
    <property type="entry name" value="WD40 repeat-like"/>
    <property type="match status" value="1"/>
</dbReference>
<evidence type="ECO:0000256" key="5">
    <source>
        <dbReference type="PROSITE-ProRule" id="PRU00221"/>
    </source>
</evidence>
<proteinExistence type="predicted"/>
<feature type="domain" description="WDHD1/CFT4 helical bundle" evidence="8">
    <location>
        <begin position="758"/>
        <end position="863"/>
    </location>
</feature>
<feature type="compositionally biased region" description="Low complexity" evidence="6">
    <location>
        <begin position="893"/>
        <end position="909"/>
    </location>
</feature>
<feature type="region of interest" description="Disordered" evidence="6">
    <location>
        <begin position="397"/>
        <end position="421"/>
    </location>
</feature>
<dbReference type="PANTHER" id="PTHR19932:SF10">
    <property type="entry name" value="WD REPEAT AND HMG-BOX DNA-BINDING PROTEIN 1"/>
    <property type="match status" value="1"/>
</dbReference>
<evidence type="ECO:0000313" key="11">
    <source>
        <dbReference type="Proteomes" id="UP001150569"/>
    </source>
</evidence>
<dbReference type="SMART" id="SM00320">
    <property type="entry name" value="WD40"/>
    <property type="match status" value="7"/>
</dbReference>
<dbReference type="InterPro" id="IPR048591">
    <property type="entry name" value="WDHD1/CFT4_hel"/>
</dbReference>
<reference evidence="10" key="1">
    <citation type="submission" date="2022-07" db="EMBL/GenBank/DDBJ databases">
        <title>Phylogenomic reconstructions and comparative analyses of Kickxellomycotina fungi.</title>
        <authorList>
            <person name="Reynolds N.K."/>
            <person name="Stajich J.E."/>
            <person name="Barry K."/>
            <person name="Grigoriev I.V."/>
            <person name="Crous P."/>
            <person name="Smith M.E."/>
        </authorList>
    </citation>
    <scope>NUCLEOTIDE SEQUENCE</scope>
    <source>
        <strain evidence="10">RSA 861</strain>
    </source>
</reference>
<dbReference type="PROSITE" id="PS50294">
    <property type="entry name" value="WD_REPEATS_REGION"/>
    <property type="match status" value="1"/>
</dbReference>
<feature type="region of interest" description="Disordered" evidence="6">
    <location>
        <begin position="710"/>
        <end position="737"/>
    </location>
</feature>
<accession>A0A9W8AEM4</accession>
<feature type="compositionally biased region" description="Basic and acidic residues" evidence="6">
    <location>
        <begin position="360"/>
        <end position="369"/>
    </location>
</feature>
<keyword evidence="3" id="KW-0677">Repeat</keyword>
<dbReference type="OrthoDB" id="427368at2759"/>
<evidence type="ECO:0000256" key="1">
    <source>
        <dbReference type="ARBA" id="ARBA00004123"/>
    </source>
</evidence>
<dbReference type="PROSITE" id="PS50082">
    <property type="entry name" value="WD_REPEATS_2"/>
    <property type="match status" value="2"/>
</dbReference>
<feature type="domain" description="WDHD1 first WD40" evidence="9">
    <location>
        <begin position="11"/>
        <end position="303"/>
    </location>
</feature>
<evidence type="ECO:0000259" key="9">
    <source>
        <dbReference type="Pfam" id="PF24817"/>
    </source>
</evidence>
<dbReference type="InterPro" id="IPR057646">
    <property type="entry name" value="WD40_WDHD1_1st"/>
</dbReference>
<feature type="region of interest" description="Disordered" evidence="6">
    <location>
        <begin position="360"/>
        <end position="381"/>
    </location>
</feature>
<dbReference type="InterPro" id="IPR036322">
    <property type="entry name" value="WD40_repeat_dom_sf"/>
</dbReference>
<evidence type="ECO:0000256" key="3">
    <source>
        <dbReference type="ARBA" id="ARBA00022737"/>
    </source>
</evidence>
<feature type="compositionally biased region" description="Acidic residues" evidence="6">
    <location>
        <begin position="864"/>
        <end position="876"/>
    </location>
</feature>
<dbReference type="Pfam" id="PF24817">
    <property type="entry name" value="WD40_WDHD1_1st"/>
    <property type="match status" value="1"/>
</dbReference>
<feature type="region of interest" description="Disordered" evidence="6">
    <location>
        <begin position="862"/>
        <end position="934"/>
    </location>
</feature>
<dbReference type="GO" id="GO:0003682">
    <property type="term" value="F:chromatin binding"/>
    <property type="evidence" value="ECO:0007669"/>
    <property type="project" value="TreeGrafter"/>
</dbReference>
<sequence length="1048" mass="114137">MPDHLADLQPRFAHIEGQCPVQFSADGSHIFTGGADCLVRVFQTAPDLRDLDSRTLESQTDSITGLAVANTFLAVGSEDHSVVLYDYPSLDYRALIARSALPVRDVGLSHDGKWVGLATDDQLVRLVQTDNATQTLTLKGHDTSLRSLSFHPTRDLLATLDSEGTVRVWNYADDVRPLVKYLPQIAARSDPDSAHTTAVRWHPKGTWLAVPTPQNNVTLYDPDTWQPAFQLVGRHKAPVAQCAWSPHGTYLATADTQGGFVLWHVRKQTSVFHDQYAVPLSHAAWSPTANILALTDSLGMLTIWDEVIPVESGLPPPHQPDTTATLAKVSAAMPVDEFAPQPTARLPANISVQLDRLFESDTDSMRPNEDPMALDGGSDLDSFIVDDGDDERVVAPRPSHRYVEDDDPGHRQAPRASRQARADVIHPRFQPGTTPYLGKRRFLAFSMIGHVASIDHETHCTVNVEFHDKALHRDFHFTDHYRFTLASLGERGILFGTEATPEEPSLVSYRPFESWAAKSDWLYKLPVGESAAVLCIATAYSAVVTTQGYLRVFSSSGLQSAVCAVPTRPVCLAGGGPYFLMIHQAVTGDGLGYLLYDAERRAQIQCGTLPLPNNVSIQWAGFSDTQVPAVYDTRGTLFILDRYRVPGQAQWAPVWDGRVPAPKIPGDQESDVEETEDSKPDHSEPAASDDWLWVVGFTGTQVSGVLCKRNDAHRGRSRSKGPRYTLTRPPPVPMVPRPLVTQVDLKVPLLLGDRTATQIEERLVRSAIFTANQQEDPLAPPPRTPADFSASKPSVLREYLQEDKLALQLIQSACKADRIHRALDLVTLLHLPKSVDAAIKIAMFHRYPALAERMNLIKEAKFTDDDEDEADDDEEVGPVRSVTNGRPAHRVTPAHLSAAASPTLPSSPLGRPSIPAPTSVRPAPVNVSRASTPGGMVVTPAAVTRRLPLPLPAAANPFAVAVPNARSGADPSDTDHIPRGNSFFNAVDDLMQADGVADKAGSGKDSRKRPAQSTLAAFSAGAKKPRDTAHIPAAEERLTDALEVSDGE</sequence>
<feature type="repeat" description="WD" evidence="5">
    <location>
        <begin position="138"/>
        <end position="170"/>
    </location>
</feature>
<keyword evidence="4" id="KW-0539">Nucleus</keyword>
<dbReference type="GO" id="GO:0000278">
    <property type="term" value="P:mitotic cell cycle"/>
    <property type="evidence" value="ECO:0007669"/>
    <property type="project" value="TreeGrafter"/>
</dbReference>
<gene>
    <name evidence="10" type="primary">mcl1_1</name>
    <name evidence="10" type="ORF">IWQ60_005130</name>
</gene>
<dbReference type="InterPro" id="IPR022100">
    <property type="entry name" value="WDHD1/CFT4_beta-prop_2nd"/>
</dbReference>
<dbReference type="EMBL" id="JANBPT010000267">
    <property type="protein sequence ID" value="KAJ1924539.1"/>
    <property type="molecule type" value="Genomic_DNA"/>
</dbReference>
<dbReference type="GO" id="GO:0006281">
    <property type="term" value="P:DNA repair"/>
    <property type="evidence" value="ECO:0007669"/>
    <property type="project" value="TreeGrafter"/>
</dbReference>
<keyword evidence="11" id="KW-1185">Reference proteome</keyword>
<dbReference type="Pfam" id="PF20946">
    <property type="entry name" value="Ctf4_C"/>
    <property type="match status" value="1"/>
</dbReference>
<dbReference type="Gene3D" id="2.130.10.10">
    <property type="entry name" value="YVTN repeat-like/Quinoprotein amine dehydrogenase"/>
    <property type="match status" value="2"/>
</dbReference>
<feature type="domain" description="WDHD1/CFT4 second beta-propeller" evidence="7">
    <location>
        <begin position="428"/>
        <end position="749"/>
    </location>
</feature>
<name>A0A9W8AEM4_9FUNG</name>
<organism evidence="10 11">
    <name type="scientific">Tieghemiomyces parasiticus</name>
    <dbReference type="NCBI Taxonomy" id="78921"/>
    <lineage>
        <taxon>Eukaryota</taxon>
        <taxon>Fungi</taxon>
        <taxon>Fungi incertae sedis</taxon>
        <taxon>Zoopagomycota</taxon>
        <taxon>Kickxellomycotina</taxon>
        <taxon>Dimargaritomycetes</taxon>
        <taxon>Dimargaritales</taxon>
        <taxon>Dimargaritaceae</taxon>
        <taxon>Tieghemiomyces</taxon>
    </lineage>
</organism>
<dbReference type="PANTHER" id="PTHR19932">
    <property type="entry name" value="WD REPEAT AND HMG-BOX DNA BINDING PROTEIN"/>
    <property type="match status" value="1"/>
</dbReference>
<feature type="region of interest" description="Disordered" evidence="6">
    <location>
        <begin position="996"/>
        <end position="1048"/>
    </location>
</feature>
<feature type="repeat" description="WD" evidence="5">
    <location>
        <begin position="232"/>
        <end position="273"/>
    </location>
</feature>
<comment type="subcellular location">
    <subcellularLocation>
        <location evidence="1">Nucleus</location>
    </subcellularLocation>
</comment>
<dbReference type="InterPro" id="IPR015943">
    <property type="entry name" value="WD40/YVTN_repeat-like_dom_sf"/>
</dbReference>
<dbReference type="InterPro" id="IPR001680">
    <property type="entry name" value="WD40_rpt"/>
</dbReference>
<keyword evidence="2 5" id="KW-0853">WD repeat</keyword>
<dbReference type="AlphaFoldDB" id="A0A9W8AEM4"/>
<protein>
    <submittedName>
        <fullName evidence="10">DNA polymerase alpha accessory factor Mcl1</fullName>
    </submittedName>
</protein>
<feature type="compositionally biased region" description="Basic and acidic residues" evidence="6">
    <location>
        <begin position="1024"/>
        <end position="1040"/>
    </location>
</feature>
<comment type="caution">
    <text evidence="10">The sequence shown here is derived from an EMBL/GenBank/DDBJ whole genome shotgun (WGS) entry which is preliminary data.</text>
</comment>
<evidence type="ECO:0000259" key="7">
    <source>
        <dbReference type="Pfam" id="PF12341"/>
    </source>
</evidence>